<dbReference type="SMART" id="SM00065">
    <property type="entry name" value="GAF"/>
    <property type="match status" value="1"/>
</dbReference>
<dbReference type="InterPro" id="IPR011006">
    <property type="entry name" value="CheY-like_superfamily"/>
</dbReference>
<evidence type="ECO:0000256" key="2">
    <source>
        <dbReference type="ARBA" id="ARBA00022777"/>
    </source>
</evidence>
<evidence type="ECO:0000256" key="5">
    <source>
        <dbReference type="SAM" id="Coils"/>
    </source>
</evidence>
<feature type="compositionally biased region" description="Acidic residues" evidence="6">
    <location>
        <begin position="211"/>
        <end position="220"/>
    </location>
</feature>
<feature type="region of interest" description="Disordered" evidence="6">
    <location>
        <begin position="131"/>
        <end position="220"/>
    </location>
</feature>
<dbReference type="SUPFAM" id="SSF55781">
    <property type="entry name" value="GAF domain-like"/>
    <property type="match status" value="1"/>
</dbReference>
<feature type="region of interest" description="Disordered" evidence="6">
    <location>
        <begin position="308"/>
        <end position="367"/>
    </location>
</feature>
<dbReference type="SUPFAM" id="SSF52091">
    <property type="entry name" value="SpoIIaa-like"/>
    <property type="match status" value="1"/>
</dbReference>
<dbReference type="Pfam" id="PF13185">
    <property type="entry name" value="GAF_2"/>
    <property type="match status" value="1"/>
</dbReference>
<sequence>MSTFGEPDKHSPGSGSEYFGRSQRCLGDSDVIGLTGELDRDALPELREWLLSAAAASTAATFVLDMSELEFIDAGCIRVVLAAHDAATSRGKRFRVEGLHGTPERVFEILGLMPGLVGRAEVPVGVGGAPVNEADGQAAAHDDVPLVERTRRADHWQSRADERERLADERERSADERDALADERERMADRQERELTRPGHRPASGVTPSGDTDDRDDGADTDATELAVRRAEAAVRRAEAELERTRQAAARAQRRAALRVARADRAVAASAAAGTVDGEEVAWAVDRRDFVAAERDRLADERDGIADRRDQAAARRERLADEREREILDHEKCMSGPSPAGRQPGPTQDGASGGRPRATAERPAELWGPPAYGPMLLSSFAPLARQLFDNDDLTAAIARVLKFTVEAMAGCDCASATLIQRGRVVESVNSSADAAELDEIQFATGIGPAAEALYGEEPVHVPDLAAGRRWPALTATAAELGIRSALSFGLYVNRPAQWSALGTFTLYATAPDAFSDDDHDFGCILAAYLAVAVATARRQDEVDRREAALHRALSTRDVIGQAKGILMERQRLSAGEAFDLLRRVSQRLNRKLADVAEHLTETGEVPA</sequence>
<accession>A0ABS3UVF9</accession>
<keyword evidence="1" id="KW-0808">Transferase</keyword>
<evidence type="ECO:0000259" key="7">
    <source>
        <dbReference type="PROSITE" id="PS50801"/>
    </source>
</evidence>
<dbReference type="Gene3D" id="3.30.750.24">
    <property type="entry name" value="STAS domain"/>
    <property type="match status" value="1"/>
</dbReference>
<dbReference type="PROSITE" id="PS50921">
    <property type="entry name" value="ANTAR"/>
    <property type="match status" value="1"/>
</dbReference>
<evidence type="ECO:0000313" key="9">
    <source>
        <dbReference type="EMBL" id="MBO3742563.1"/>
    </source>
</evidence>
<dbReference type="InterPro" id="IPR036513">
    <property type="entry name" value="STAS_dom_sf"/>
</dbReference>
<evidence type="ECO:0000256" key="3">
    <source>
        <dbReference type="ARBA" id="ARBA00023015"/>
    </source>
</evidence>
<evidence type="ECO:0000256" key="4">
    <source>
        <dbReference type="ARBA" id="ARBA00023163"/>
    </source>
</evidence>
<feature type="domain" description="ANTAR" evidence="8">
    <location>
        <begin position="539"/>
        <end position="600"/>
    </location>
</feature>
<dbReference type="InterPro" id="IPR003018">
    <property type="entry name" value="GAF"/>
</dbReference>
<evidence type="ECO:0000259" key="8">
    <source>
        <dbReference type="PROSITE" id="PS50921"/>
    </source>
</evidence>
<keyword evidence="3" id="KW-0805">Transcription regulation</keyword>
<dbReference type="Pfam" id="PF13466">
    <property type="entry name" value="STAS_2"/>
    <property type="match status" value="1"/>
</dbReference>
<evidence type="ECO:0000256" key="1">
    <source>
        <dbReference type="ARBA" id="ARBA00022679"/>
    </source>
</evidence>
<dbReference type="Proteomes" id="UP000679690">
    <property type="component" value="Unassembled WGS sequence"/>
</dbReference>
<dbReference type="Gene3D" id="3.30.450.40">
    <property type="match status" value="1"/>
</dbReference>
<dbReference type="RefSeq" id="WP_208471760.1">
    <property type="nucleotide sequence ID" value="NZ_JAGFNS010000029.1"/>
</dbReference>
<feature type="compositionally biased region" description="Basic and acidic residues" evidence="6">
    <location>
        <begin position="140"/>
        <end position="197"/>
    </location>
</feature>
<feature type="coiled-coil region" evidence="5">
    <location>
        <begin position="221"/>
        <end position="255"/>
    </location>
</feature>
<organism evidence="9 10">
    <name type="scientific">Actinoplanes flavus</name>
    <dbReference type="NCBI Taxonomy" id="2820290"/>
    <lineage>
        <taxon>Bacteria</taxon>
        <taxon>Bacillati</taxon>
        <taxon>Actinomycetota</taxon>
        <taxon>Actinomycetes</taxon>
        <taxon>Micromonosporales</taxon>
        <taxon>Micromonosporaceae</taxon>
        <taxon>Actinoplanes</taxon>
    </lineage>
</organism>
<dbReference type="Pfam" id="PF03861">
    <property type="entry name" value="ANTAR"/>
    <property type="match status" value="1"/>
</dbReference>
<protein>
    <submittedName>
        <fullName evidence="9">ANTAR domain-containing protein</fullName>
    </submittedName>
</protein>
<dbReference type="PANTHER" id="PTHR33495">
    <property type="entry name" value="ANTI-SIGMA FACTOR ANTAGONIST TM_1081-RELATED-RELATED"/>
    <property type="match status" value="1"/>
</dbReference>
<dbReference type="InterPro" id="IPR005561">
    <property type="entry name" value="ANTAR"/>
</dbReference>
<reference evidence="9 10" key="1">
    <citation type="submission" date="2021-03" db="EMBL/GenBank/DDBJ databases">
        <title>Actinoplanes flavus sp. nov., a novel actinomycete isolated from Coconut Palm rhizosphere soil.</title>
        <authorList>
            <person name="Luo X."/>
        </authorList>
    </citation>
    <scope>NUCLEOTIDE SEQUENCE [LARGE SCALE GENOMIC DNA]</scope>
    <source>
        <strain evidence="9 10">NEAU-H7</strain>
    </source>
</reference>
<keyword evidence="2" id="KW-0418">Kinase</keyword>
<dbReference type="EMBL" id="JAGFNS010000029">
    <property type="protein sequence ID" value="MBO3742563.1"/>
    <property type="molecule type" value="Genomic_DNA"/>
</dbReference>
<dbReference type="PANTHER" id="PTHR33495:SF2">
    <property type="entry name" value="ANTI-SIGMA FACTOR ANTAGONIST TM_1081-RELATED"/>
    <property type="match status" value="1"/>
</dbReference>
<evidence type="ECO:0000313" key="10">
    <source>
        <dbReference type="Proteomes" id="UP000679690"/>
    </source>
</evidence>
<dbReference type="InterPro" id="IPR036388">
    <property type="entry name" value="WH-like_DNA-bd_sf"/>
</dbReference>
<comment type="caution">
    <text evidence="9">The sequence shown here is derived from an EMBL/GenBank/DDBJ whole genome shotgun (WGS) entry which is preliminary data.</text>
</comment>
<feature type="compositionally biased region" description="Basic and acidic residues" evidence="6">
    <location>
        <begin position="308"/>
        <end position="333"/>
    </location>
</feature>
<dbReference type="InterPro" id="IPR029016">
    <property type="entry name" value="GAF-like_dom_sf"/>
</dbReference>
<proteinExistence type="predicted"/>
<dbReference type="CDD" id="cd07043">
    <property type="entry name" value="STAS_anti-anti-sigma_factors"/>
    <property type="match status" value="1"/>
</dbReference>
<dbReference type="InterPro" id="IPR002645">
    <property type="entry name" value="STAS_dom"/>
</dbReference>
<keyword evidence="10" id="KW-1185">Reference proteome</keyword>
<feature type="domain" description="STAS" evidence="7">
    <location>
        <begin position="31"/>
        <end position="112"/>
    </location>
</feature>
<dbReference type="Gene3D" id="1.10.10.10">
    <property type="entry name" value="Winged helix-like DNA-binding domain superfamily/Winged helix DNA-binding domain"/>
    <property type="match status" value="1"/>
</dbReference>
<name>A0ABS3UVF9_9ACTN</name>
<dbReference type="SMART" id="SM01012">
    <property type="entry name" value="ANTAR"/>
    <property type="match status" value="1"/>
</dbReference>
<keyword evidence="5" id="KW-0175">Coiled coil</keyword>
<keyword evidence="4" id="KW-0804">Transcription</keyword>
<dbReference type="SUPFAM" id="SSF52172">
    <property type="entry name" value="CheY-like"/>
    <property type="match status" value="1"/>
</dbReference>
<dbReference type="PROSITE" id="PS50801">
    <property type="entry name" value="STAS"/>
    <property type="match status" value="1"/>
</dbReference>
<gene>
    <name evidence="9" type="ORF">J5X75_34140</name>
</gene>
<dbReference type="InterPro" id="IPR058548">
    <property type="entry name" value="MlaB-like_STAS"/>
</dbReference>
<evidence type="ECO:0000256" key="6">
    <source>
        <dbReference type="SAM" id="MobiDB-lite"/>
    </source>
</evidence>